<sequence length="67" mass="7945">MFNEIPKNGRYIQTASEFLKLQKKNFNKYVTSIALDLAYSIYMTVNELINTNLVVIAIFENKRRKER</sequence>
<keyword evidence="2" id="KW-0934">Plastid</keyword>
<dbReference type="EMBL" id="FP102296">
    <property type="protein sequence ID" value="CAV31260.1"/>
    <property type="molecule type" value="Genomic_DNA"/>
</dbReference>
<accession>D1J776</accession>
<dbReference type="InParanoid" id="D1J776"/>
<reference evidence="2" key="1">
    <citation type="submission" date="2008-12" db="EMBL/GenBank/DDBJ databases">
        <authorList>
            <person name="Genoscope - CEA"/>
        </authorList>
    </citation>
    <scope>NUCLEOTIDE SEQUENCE</scope>
</reference>
<keyword evidence="2" id="KW-0150">Chloroplast</keyword>
<keyword evidence="1" id="KW-0472">Membrane</keyword>
<gene>
    <name evidence="2" type="primary">Escp117</name>
    <name evidence="2" type="ORF">Es_cpDNA_117</name>
</gene>
<name>D1J776_ECTSI</name>
<organism>
    <name type="scientific">Ectocarpus siliculosus</name>
    <name type="common">Brown alga</name>
    <name type="synonym">Conferva siliculosa</name>
    <dbReference type="NCBI Taxonomy" id="2880"/>
    <lineage>
        <taxon>Eukaryota</taxon>
        <taxon>Sar</taxon>
        <taxon>Stramenopiles</taxon>
        <taxon>Ochrophyta</taxon>
        <taxon>PX clade</taxon>
        <taxon>Phaeophyceae</taxon>
        <taxon>Ectocarpales</taxon>
        <taxon>Ectocarpaceae</taxon>
        <taxon>Ectocarpus</taxon>
    </lineage>
</organism>
<feature type="transmembrane region" description="Helical" evidence="1">
    <location>
        <begin position="37"/>
        <end position="59"/>
    </location>
</feature>
<geneLocation type="chloroplast" evidence="2"/>
<keyword evidence="1" id="KW-0812">Transmembrane</keyword>
<protein>
    <submittedName>
        <fullName evidence="2">Uncharacterized protein Escp117</fullName>
    </submittedName>
</protein>
<dbReference type="RefSeq" id="YP_003289229.1">
    <property type="nucleotide sequence ID" value="NC_013498.1"/>
</dbReference>
<proteinExistence type="predicted"/>
<evidence type="ECO:0000313" key="2">
    <source>
        <dbReference type="EMBL" id="CAV31260.1"/>
    </source>
</evidence>
<reference evidence="2" key="2">
    <citation type="journal article" date="2009" name="BMC Evol. Biol.">
        <title>Plastid genomes of two brown algae, Ectocarpus siliculosus and Fucus vesiculosus: further insights on the evolution of red-algal derived plastids.</title>
        <authorList>
            <person name="Le Corguille G."/>
            <person name="Pearson G."/>
            <person name="Valente M."/>
            <person name="Viegas C."/>
            <person name="Gschloessl B."/>
            <person name="Corre E."/>
            <person name="Bailly X."/>
            <person name="Peters A.F."/>
            <person name="Jubin C."/>
            <person name="Vacherie B."/>
            <person name="Cock J.M."/>
            <person name="Leblanc C."/>
        </authorList>
    </citation>
    <scope>NUCLEOTIDE SEQUENCE [LARGE SCALE GENOMIC DNA]</scope>
</reference>
<dbReference type="GeneID" id="8594907"/>
<keyword evidence="1" id="KW-1133">Transmembrane helix</keyword>
<dbReference type="AlphaFoldDB" id="D1J776"/>
<evidence type="ECO:0000256" key="1">
    <source>
        <dbReference type="SAM" id="Phobius"/>
    </source>
</evidence>
<dbReference type="EMBL" id="FP102343">
    <property type="protein sequence ID" value="CAT18799.1"/>
    <property type="molecule type" value="Genomic_DNA"/>
</dbReference>